<organism evidence="3 4">
    <name type="scientific">Candidatus Williamhamiltonella defendens</name>
    <dbReference type="NCBI Taxonomy" id="138072"/>
    <lineage>
        <taxon>Bacteria</taxon>
        <taxon>Pseudomonadati</taxon>
        <taxon>Pseudomonadota</taxon>
        <taxon>Gammaproteobacteria</taxon>
        <taxon>Enterobacterales</taxon>
        <taxon>Enterobacteriaceae</taxon>
        <taxon>aphid secondary symbionts</taxon>
        <taxon>Candidatus Williamhamiltonella</taxon>
    </lineage>
</organism>
<keyword evidence="1" id="KW-0812">Transmembrane</keyword>
<dbReference type="AlphaFoldDB" id="A0A2D3T2A0"/>
<evidence type="ECO:0000313" key="4">
    <source>
        <dbReference type="Proteomes" id="UP000230008"/>
    </source>
</evidence>
<dbReference type="RefSeq" id="WP_100103248.1">
    <property type="nucleotide sequence ID" value="NZ_CADIJJ010000048.1"/>
</dbReference>
<feature type="signal peptide" evidence="2">
    <location>
        <begin position="1"/>
        <end position="24"/>
    </location>
</feature>
<dbReference type="EMBL" id="CP017606">
    <property type="protein sequence ID" value="ATW29803.1"/>
    <property type="molecule type" value="Genomic_DNA"/>
</dbReference>
<gene>
    <name evidence="3" type="ORF">BJP41_05035</name>
</gene>
<keyword evidence="2" id="KW-0732">Signal</keyword>
<dbReference type="Pfam" id="PF04956">
    <property type="entry name" value="TrbC"/>
    <property type="match status" value="1"/>
</dbReference>
<evidence type="ECO:0000313" key="3">
    <source>
        <dbReference type="EMBL" id="ATW29803.1"/>
    </source>
</evidence>
<proteinExistence type="predicted"/>
<protein>
    <submittedName>
        <fullName evidence="3">Conjugal transfer protein</fullName>
    </submittedName>
</protein>
<dbReference type="InterPro" id="IPR007039">
    <property type="entry name" value="TrbC/VirB2"/>
</dbReference>
<feature type="transmembrane region" description="Helical" evidence="1">
    <location>
        <begin position="42"/>
        <end position="62"/>
    </location>
</feature>
<evidence type="ECO:0000256" key="2">
    <source>
        <dbReference type="SAM" id="SignalP"/>
    </source>
</evidence>
<keyword evidence="1" id="KW-0472">Membrane</keyword>
<sequence>MLSVLKNKYVGLMAALLFSLSAEANGLVKTKTLLQKVFDEAHSLVGIVVALAALIIGFRVLFRGETLRDCWGVIIGASLIASAAEIGKWLA</sequence>
<name>A0A2D3T2A0_9ENTR</name>
<feature type="chain" id="PRO_5013541527" evidence="2">
    <location>
        <begin position="25"/>
        <end position="91"/>
    </location>
</feature>
<reference evidence="4" key="2">
    <citation type="submission" date="2017-11" db="EMBL/GenBank/DDBJ databases">
        <title>PacBio sequencing of new strain of the secondary endosymbiont Candidatus Hamiltonella defensa.</title>
        <authorList>
            <person name="Strand M.R."/>
            <person name="Oliver K."/>
        </authorList>
    </citation>
    <scope>NUCLEOTIDE SEQUENCE [LARGE SCALE GENOMIC DNA]</scope>
    <source>
        <strain evidence="4">A2C</strain>
    </source>
</reference>
<accession>A0A2D3T2A0</accession>
<evidence type="ECO:0000256" key="1">
    <source>
        <dbReference type="SAM" id="Phobius"/>
    </source>
</evidence>
<dbReference type="Proteomes" id="UP000230008">
    <property type="component" value="Chromosome"/>
</dbReference>
<keyword evidence="1" id="KW-1133">Transmembrane helix</keyword>
<reference evidence="4" key="1">
    <citation type="submission" date="2016-10" db="EMBL/GenBank/DDBJ databases">
        <authorList>
            <person name="Chevignon G."/>
        </authorList>
    </citation>
    <scope>NUCLEOTIDE SEQUENCE [LARGE SCALE GENOMIC DNA]</scope>
    <source>
        <strain evidence="4">A2C</strain>
    </source>
</reference>